<proteinExistence type="predicted"/>
<feature type="domain" description="Duffy-binding-like" evidence="2">
    <location>
        <begin position="59"/>
        <end position="103"/>
    </location>
</feature>
<dbReference type="KEGG" id="pgab:PGSY75_0042500"/>
<feature type="non-terminal residue" evidence="3">
    <location>
        <position position="116"/>
    </location>
</feature>
<dbReference type="GeneID" id="29774154"/>
<dbReference type="AlphaFoldDB" id="A0A151L1X1"/>
<evidence type="ECO:0000256" key="1">
    <source>
        <dbReference type="SAM" id="MobiDB-lite"/>
    </source>
</evidence>
<accession>A0A151L1X1</accession>
<gene>
    <name evidence="3" type="ORF">PGSY75_0042500</name>
</gene>
<dbReference type="EMBL" id="LVLB01000423">
    <property type="protein sequence ID" value="KYN92951.1"/>
    <property type="molecule type" value="Genomic_DNA"/>
</dbReference>
<evidence type="ECO:0000313" key="3">
    <source>
        <dbReference type="EMBL" id="KYN92951.1"/>
    </source>
</evidence>
<dbReference type="Gene3D" id="1.20.58.830">
    <property type="match status" value="1"/>
</dbReference>
<dbReference type="VEuPathDB" id="PlasmoDB:PGSY75_0042500"/>
<dbReference type="SUPFAM" id="SSF140924">
    <property type="entry name" value="Duffy binding domain-like"/>
    <property type="match status" value="1"/>
</dbReference>
<feature type="non-terminal residue" evidence="3">
    <location>
        <position position="1"/>
    </location>
</feature>
<dbReference type="Pfam" id="PF22672">
    <property type="entry name" value="DBL_C"/>
    <property type="match status" value="1"/>
</dbReference>
<protein>
    <submittedName>
        <fullName evidence="3">Putative EMP1-like protein</fullName>
    </submittedName>
</protein>
<dbReference type="RefSeq" id="XP_018638677.1">
    <property type="nucleotide sequence ID" value="XM_018783541.1"/>
</dbReference>
<dbReference type="InterPro" id="IPR054595">
    <property type="entry name" value="DBL_C"/>
</dbReference>
<name>A0A151L1X1_9APIC</name>
<evidence type="ECO:0000313" key="4">
    <source>
        <dbReference type="Proteomes" id="UP000076004"/>
    </source>
</evidence>
<evidence type="ECO:0000259" key="2">
    <source>
        <dbReference type="Pfam" id="PF22672"/>
    </source>
</evidence>
<feature type="region of interest" description="Disordered" evidence="1">
    <location>
        <begin position="88"/>
        <end position="116"/>
    </location>
</feature>
<sequence>FPSESDFPIGKNRDEGKGYQFLRWITEWGEDFCVKQKKQYKELEDKCKQCTGGTPTCNGNCTECQNQCTKYQEFIKKWKPQYEKQKSKFETDKTGGKYDNDNDAKVSNTARDFLNK</sequence>
<comment type="caution">
    <text evidence="3">The sequence shown here is derived from an EMBL/GenBank/DDBJ whole genome shotgun (WGS) entry which is preliminary data.</text>
</comment>
<feature type="compositionally biased region" description="Basic and acidic residues" evidence="1">
    <location>
        <begin position="88"/>
        <end position="104"/>
    </location>
</feature>
<reference evidence="3 4" key="1">
    <citation type="journal article" date="2016" name="Nat. Commun.">
        <title>Genomes of cryptic chimpanzee Plasmodium species reveal key evolutionary events leading to human malaria.</title>
        <authorList>
            <person name="Sundararaman S.A."/>
            <person name="Plenderleith L.J."/>
            <person name="Liu W."/>
            <person name="Loy D.E."/>
            <person name="Learn G.H."/>
            <person name="Li Y."/>
            <person name="Shaw K.S."/>
            <person name="Ayouba A."/>
            <person name="Peeters M."/>
            <person name="Speede S."/>
            <person name="Shaw G.M."/>
            <person name="Bushman F.D."/>
            <person name="Brisson D."/>
            <person name="Rayner J.C."/>
            <person name="Sharp P.M."/>
            <person name="Hahn B.H."/>
        </authorList>
    </citation>
    <scope>NUCLEOTIDE SEQUENCE [LARGE SCALE GENOMIC DNA]</scope>
    <source>
        <strain evidence="3 4">SY75</strain>
    </source>
</reference>
<organism evidence="3 4">
    <name type="scientific">Plasmodium gaboni</name>
    <dbReference type="NCBI Taxonomy" id="647221"/>
    <lineage>
        <taxon>Eukaryota</taxon>
        <taxon>Sar</taxon>
        <taxon>Alveolata</taxon>
        <taxon>Apicomplexa</taxon>
        <taxon>Aconoidasida</taxon>
        <taxon>Haemosporida</taxon>
        <taxon>Plasmodiidae</taxon>
        <taxon>Plasmodium</taxon>
        <taxon>Plasmodium (Laverania)</taxon>
    </lineage>
</organism>
<dbReference type="Proteomes" id="UP000076004">
    <property type="component" value="Unassembled WGS sequence"/>
</dbReference>